<accession>A0A4R6SCX7</accession>
<feature type="transmembrane region" description="Helical" evidence="1">
    <location>
        <begin position="240"/>
        <end position="257"/>
    </location>
</feature>
<evidence type="ECO:0000313" key="3">
    <source>
        <dbReference type="Proteomes" id="UP000295444"/>
    </source>
</evidence>
<feature type="transmembrane region" description="Helical" evidence="1">
    <location>
        <begin position="61"/>
        <end position="79"/>
    </location>
</feature>
<evidence type="ECO:0000256" key="1">
    <source>
        <dbReference type="SAM" id="Phobius"/>
    </source>
</evidence>
<dbReference type="EMBL" id="SNXZ01000003">
    <property type="protein sequence ID" value="TDP97534.1"/>
    <property type="molecule type" value="Genomic_DNA"/>
</dbReference>
<sequence>MVTSRVQPLADSLRRAWSGGLRIERAAVVVAAVLFTSGLVHLGVLVVSGGTWLGPLSMRKAVTFGLSFGLTLASVVWATTFLRMGPRARRVLITAFTIACVVEVALVTTQAWRHVPSHFNFETGFDTAVSTTLAIGGGVIVATAIGWTIAAFRTVAQAPPSVRLAVRFGFVALLIALGVGAAMIATGSVAARGGSPEVAYTTAGALKPAHAVAMHAILVVPGMAWLLTFTPWTERTRTRIVASAVVAYLALIVVVVLESVTHVSPLDPPLAAAVVSALALGGVLVTGGLALLGVARVTGGASAPGSA</sequence>
<feature type="transmembrane region" description="Helical" evidence="1">
    <location>
        <begin position="269"/>
        <end position="292"/>
    </location>
</feature>
<feature type="transmembrane region" description="Helical" evidence="1">
    <location>
        <begin position="164"/>
        <end position="189"/>
    </location>
</feature>
<dbReference type="AlphaFoldDB" id="A0A4R6SCX7"/>
<name>A0A4R6SCX7_LABRH</name>
<reference evidence="2 3" key="1">
    <citation type="submission" date="2019-03" db="EMBL/GenBank/DDBJ databases">
        <title>Genomic Encyclopedia of Type Strains, Phase IV (KMG-IV): sequencing the most valuable type-strain genomes for metagenomic binning, comparative biology and taxonomic classification.</title>
        <authorList>
            <person name="Goeker M."/>
        </authorList>
    </citation>
    <scope>NUCLEOTIDE SEQUENCE [LARGE SCALE GENOMIC DNA]</scope>
    <source>
        <strain evidence="2 3">DSM 45361</strain>
    </source>
</reference>
<feature type="transmembrane region" description="Helical" evidence="1">
    <location>
        <begin position="91"/>
        <end position="112"/>
    </location>
</feature>
<organism evidence="2 3">
    <name type="scientific">Labedaea rhizosphaerae</name>
    <dbReference type="NCBI Taxonomy" id="598644"/>
    <lineage>
        <taxon>Bacteria</taxon>
        <taxon>Bacillati</taxon>
        <taxon>Actinomycetota</taxon>
        <taxon>Actinomycetes</taxon>
        <taxon>Pseudonocardiales</taxon>
        <taxon>Pseudonocardiaceae</taxon>
        <taxon>Labedaea</taxon>
    </lineage>
</organism>
<keyword evidence="1" id="KW-1133">Transmembrane helix</keyword>
<comment type="caution">
    <text evidence="2">The sequence shown here is derived from an EMBL/GenBank/DDBJ whole genome shotgun (WGS) entry which is preliminary data.</text>
</comment>
<keyword evidence="1" id="KW-0812">Transmembrane</keyword>
<protein>
    <submittedName>
        <fullName evidence="2">Uncharacterized protein</fullName>
    </submittedName>
</protein>
<keyword evidence="1" id="KW-0472">Membrane</keyword>
<proteinExistence type="predicted"/>
<dbReference type="OrthoDB" id="343560at2"/>
<feature type="transmembrane region" description="Helical" evidence="1">
    <location>
        <begin position="209"/>
        <end position="228"/>
    </location>
</feature>
<evidence type="ECO:0000313" key="2">
    <source>
        <dbReference type="EMBL" id="TDP97534.1"/>
    </source>
</evidence>
<dbReference type="Proteomes" id="UP000295444">
    <property type="component" value="Unassembled WGS sequence"/>
</dbReference>
<dbReference type="RefSeq" id="WP_133850722.1">
    <property type="nucleotide sequence ID" value="NZ_SNXZ01000003.1"/>
</dbReference>
<feature type="transmembrane region" description="Helical" evidence="1">
    <location>
        <begin position="26"/>
        <end position="49"/>
    </location>
</feature>
<gene>
    <name evidence="2" type="ORF">EV186_103498</name>
</gene>
<keyword evidence="3" id="KW-1185">Reference proteome</keyword>
<feature type="transmembrane region" description="Helical" evidence="1">
    <location>
        <begin position="132"/>
        <end position="152"/>
    </location>
</feature>